<dbReference type="SUPFAM" id="SSF143422">
    <property type="entry name" value="Transposase IS200-like"/>
    <property type="match status" value="1"/>
</dbReference>
<dbReference type="Proteomes" id="UP000824681">
    <property type="component" value="Chromosome"/>
</dbReference>
<dbReference type="PANTHER" id="PTHR33360:SF2">
    <property type="entry name" value="TRANSPOSASE FOR INSERTION SEQUENCE ELEMENT IS200"/>
    <property type="match status" value="1"/>
</dbReference>
<dbReference type="Gene3D" id="3.30.70.1290">
    <property type="entry name" value="Transposase IS200-like"/>
    <property type="match status" value="1"/>
</dbReference>
<sequence length="81" mass="8970">MPDHVHLFVKPCPKNSPSYVAGQFEGFTSHHLRAEFGHLRSRLPTLSSRSYFAATAGAVPAETVQRCIETRYERPEGGGRA</sequence>
<proteinExistence type="predicted"/>
<dbReference type="EMBL" id="CP068985">
    <property type="protein sequence ID" value="QYC40665.1"/>
    <property type="molecule type" value="Genomic_DNA"/>
</dbReference>
<accession>A0ABX8TYU4</accession>
<reference evidence="2 3" key="1">
    <citation type="journal article" date="2021" name="ACS Chem. Biol.">
        <title>Genomic-Led Discovery of a Novel Glycopeptide Antibiotic by Nonomuraea coxensis DSM 45129.</title>
        <authorList>
            <person name="Yushchuk O."/>
            <person name="Vior N.M."/>
            <person name="Andreo-Vidal A."/>
            <person name="Berini F."/>
            <person name="Ruckert C."/>
            <person name="Busche T."/>
            <person name="Binda E."/>
            <person name="Kalinowski J."/>
            <person name="Truman A.W."/>
            <person name="Marinelli F."/>
        </authorList>
    </citation>
    <scope>NUCLEOTIDE SEQUENCE [LARGE SCALE GENOMIC DNA]</scope>
    <source>
        <strain evidence="2 3">DSM 45129</strain>
    </source>
</reference>
<organism evidence="2 3">
    <name type="scientific">Nonomuraea coxensis DSM 45129</name>
    <dbReference type="NCBI Taxonomy" id="1122611"/>
    <lineage>
        <taxon>Bacteria</taxon>
        <taxon>Bacillati</taxon>
        <taxon>Actinomycetota</taxon>
        <taxon>Actinomycetes</taxon>
        <taxon>Streptosporangiales</taxon>
        <taxon>Streptosporangiaceae</taxon>
        <taxon>Nonomuraea</taxon>
    </lineage>
</organism>
<feature type="domain" description="Transposase IS200-like" evidence="1">
    <location>
        <begin position="1"/>
        <end position="69"/>
    </location>
</feature>
<dbReference type="InterPro" id="IPR036515">
    <property type="entry name" value="Transposase_17_sf"/>
</dbReference>
<dbReference type="InterPro" id="IPR002686">
    <property type="entry name" value="Transposase_17"/>
</dbReference>
<evidence type="ECO:0000313" key="2">
    <source>
        <dbReference type="EMBL" id="QYC40665.1"/>
    </source>
</evidence>
<protein>
    <submittedName>
        <fullName evidence="2">Transposase IS200 like protein</fullName>
    </submittedName>
</protein>
<evidence type="ECO:0000259" key="1">
    <source>
        <dbReference type="Pfam" id="PF01797"/>
    </source>
</evidence>
<dbReference type="NCBIfam" id="NF033573">
    <property type="entry name" value="transpos_IS200"/>
    <property type="match status" value="1"/>
</dbReference>
<gene>
    <name evidence="2" type="ORF">Nocox_15250</name>
</gene>
<dbReference type="Pfam" id="PF01797">
    <property type="entry name" value="Y1_Tnp"/>
    <property type="match status" value="1"/>
</dbReference>
<dbReference type="PANTHER" id="PTHR33360">
    <property type="entry name" value="TRANSPOSASE FOR INSERTION SEQUENCE ELEMENT IS200"/>
    <property type="match status" value="1"/>
</dbReference>
<keyword evidence="3" id="KW-1185">Reference proteome</keyword>
<name>A0ABX8TYU4_9ACTN</name>
<evidence type="ECO:0000313" key="3">
    <source>
        <dbReference type="Proteomes" id="UP000824681"/>
    </source>
</evidence>